<proteinExistence type="inferred from homology"/>
<comment type="catalytic activity">
    <reaction evidence="4 5">
        <text>a 3'-end 3'-phospho-ribonucleotide-RNA + ATP = a 3'-end 2',3'-cyclophospho-ribonucleotide-RNA + AMP + diphosphate</text>
        <dbReference type="Rhea" id="RHEA:23976"/>
        <dbReference type="Rhea" id="RHEA-COMP:10463"/>
        <dbReference type="Rhea" id="RHEA-COMP:10464"/>
        <dbReference type="ChEBI" id="CHEBI:30616"/>
        <dbReference type="ChEBI" id="CHEBI:33019"/>
        <dbReference type="ChEBI" id="CHEBI:83062"/>
        <dbReference type="ChEBI" id="CHEBI:83064"/>
        <dbReference type="ChEBI" id="CHEBI:456215"/>
        <dbReference type="EC" id="6.5.1.4"/>
    </reaction>
</comment>
<comment type="subcellular location">
    <subcellularLocation>
        <location evidence="5">Cytoplasm</location>
    </subcellularLocation>
</comment>
<dbReference type="InterPro" id="IPR000228">
    <property type="entry name" value="RNA3'_term_phos_cyc"/>
</dbReference>
<evidence type="ECO:0000313" key="9">
    <source>
        <dbReference type="EMBL" id="TWU51916.1"/>
    </source>
</evidence>
<name>A0A5C6EW62_9BACT</name>
<comment type="caution">
    <text evidence="9">The sequence shown here is derived from an EMBL/GenBank/DDBJ whole genome shotgun (WGS) entry which is preliminary data.</text>
</comment>
<keyword evidence="3 5" id="KW-0547">Nucleotide-binding</keyword>
<dbReference type="HAMAP" id="MF_00200">
    <property type="entry name" value="RTC"/>
    <property type="match status" value="1"/>
</dbReference>
<evidence type="ECO:0000259" key="7">
    <source>
        <dbReference type="Pfam" id="PF01137"/>
    </source>
</evidence>
<comment type="similarity">
    <text evidence="1 5">Belongs to the RNA 3'-terminal cyclase family. Type 1 subfamily.</text>
</comment>
<dbReference type="InterPro" id="IPR017770">
    <property type="entry name" value="RNA3'_term_phos_cyc_type_1"/>
</dbReference>
<feature type="domain" description="RNA 3'-terminal phosphate cyclase insert" evidence="8">
    <location>
        <begin position="190"/>
        <end position="275"/>
    </location>
</feature>
<evidence type="ECO:0000256" key="3">
    <source>
        <dbReference type="ARBA" id="ARBA00022741"/>
    </source>
</evidence>
<evidence type="ECO:0000259" key="8">
    <source>
        <dbReference type="Pfam" id="PF05189"/>
    </source>
</evidence>
<evidence type="ECO:0000256" key="4">
    <source>
        <dbReference type="ARBA" id="ARBA00024481"/>
    </source>
</evidence>
<dbReference type="NCBIfam" id="TIGR03399">
    <property type="entry name" value="RNA_3prim_cycl"/>
    <property type="match status" value="1"/>
</dbReference>
<dbReference type="Pfam" id="PF05189">
    <property type="entry name" value="RTC_insert"/>
    <property type="match status" value="1"/>
</dbReference>
<dbReference type="GO" id="GO:0003963">
    <property type="term" value="F:RNA-3'-phosphate cyclase activity"/>
    <property type="evidence" value="ECO:0007669"/>
    <property type="project" value="UniProtKB-UniRule"/>
</dbReference>
<dbReference type="EC" id="6.5.1.4" evidence="5 6"/>
<dbReference type="SUPFAM" id="SSF55205">
    <property type="entry name" value="EPT/RTPC-like"/>
    <property type="match status" value="1"/>
</dbReference>
<dbReference type="InterPro" id="IPR020719">
    <property type="entry name" value="RNA3'_term_phos_cycl-like_CS"/>
</dbReference>
<dbReference type="InterPro" id="IPR013791">
    <property type="entry name" value="RNA3'-term_phos_cycl_insert"/>
</dbReference>
<dbReference type="PANTHER" id="PTHR11096:SF0">
    <property type="entry name" value="RNA 3'-TERMINAL PHOSPHATE CYCLASE"/>
    <property type="match status" value="1"/>
</dbReference>
<keyword evidence="2 5" id="KW-0436">Ligase</keyword>
<accession>A0A5C6EW62</accession>
<comment type="function">
    <text evidence="5">Catalyzes the conversion of 3'-phosphate to a 2',3'-cyclic phosphodiester at the end of RNA. The mechanism of action of the enzyme occurs in 3 steps: (A) adenylation of the enzyme by ATP; (B) transfer of adenylate to an RNA-N3'P to produce RNA-N3'PP5'A; (C) and attack of the adjacent 2'-hydroxyl on the 3'-phosphorus in the diester linkage to produce the cyclic end product. The biological role of this enzyme is unknown but it is likely to function in some aspects of cellular RNA processing.</text>
</comment>
<dbReference type="InterPro" id="IPR037136">
    <property type="entry name" value="RNA3'_phos_cyclase_dom_sf"/>
</dbReference>
<dbReference type="SUPFAM" id="SSF52913">
    <property type="entry name" value="RNA 3'-terminal phosphate cyclase, RPTC, insert domain"/>
    <property type="match status" value="1"/>
</dbReference>
<organism evidence="9 10">
    <name type="scientific">Rubripirellula reticaptiva</name>
    <dbReference type="NCBI Taxonomy" id="2528013"/>
    <lineage>
        <taxon>Bacteria</taxon>
        <taxon>Pseudomonadati</taxon>
        <taxon>Planctomycetota</taxon>
        <taxon>Planctomycetia</taxon>
        <taxon>Pirellulales</taxon>
        <taxon>Pirellulaceae</taxon>
        <taxon>Rubripirellula</taxon>
    </lineage>
</organism>
<dbReference type="Gene3D" id="3.65.10.20">
    <property type="entry name" value="RNA 3'-terminal phosphate cyclase domain"/>
    <property type="match status" value="1"/>
</dbReference>
<dbReference type="InterPro" id="IPR036553">
    <property type="entry name" value="RPTC_insert"/>
</dbReference>
<feature type="binding site" evidence="5">
    <location>
        <begin position="284"/>
        <end position="288"/>
    </location>
    <ligand>
        <name>ATP</name>
        <dbReference type="ChEBI" id="CHEBI:30616"/>
    </ligand>
</feature>
<evidence type="ECO:0000256" key="5">
    <source>
        <dbReference type="HAMAP-Rule" id="MF_00200"/>
    </source>
</evidence>
<evidence type="ECO:0000256" key="1">
    <source>
        <dbReference type="ARBA" id="ARBA00009206"/>
    </source>
</evidence>
<dbReference type="PANTHER" id="PTHR11096">
    <property type="entry name" value="RNA 3' TERMINAL PHOSPHATE CYCLASE"/>
    <property type="match status" value="1"/>
</dbReference>
<dbReference type="InterPro" id="IPR023797">
    <property type="entry name" value="RNA3'_phos_cyclase_dom"/>
</dbReference>
<evidence type="ECO:0000256" key="6">
    <source>
        <dbReference type="NCBIfam" id="TIGR03399"/>
    </source>
</evidence>
<dbReference type="GO" id="GO:0005524">
    <property type="term" value="F:ATP binding"/>
    <property type="evidence" value="ECO:0007669"/>
    <property type="project" value="UniProtKB-KW"/>
</dbReference>
<gene>
    <name evidence="5 9" type="primary">rtcA</name>
    <name evidence="9" type="ORF">Poly59_35120</name>
</gene>
<dbReference type="InterPro" id="IPR013792">
    <property type="entry name" value="RNA3'P_cycl/enolpyr_Trfase_a/b"/>
</dbReference>
<dbReference type="Gene3D" id="3.30.360.20">
    <property type="entry name" value="RNA 3'-terminal phosphate cyclase, insert domain"/>
    <property type="match status" value="1"/>
</dbReference>
<dbReference type="Pfam" id="PF01137">
    <property type="entry name" value="RTC"/>
    <property type="match status" value="1"/>
</dbReference>
<evidence type="ECO:0000313" key="10">
    <source>
        <dbReference type="Proteomes" id="UP000317977"/>
    </source>
</evidence>
<evidence type="ECO:0000256" key="2">
    <source>
        <dbReference type="ARBA" id="ARBA00022598"/>
    </source>
</evidence>
<feature type="domain" description="RNA 3'-terminal phosphate cyclase" evidence="7">
    <location>
        <begin position="11"/>
        <end position="330"/>
    </location>
</feature>
<dbReference type="GO" id="GO:0006396">
    <property type="term" value="P:RNA processing"/>
    <property type="evidence" value="ECO:0007669"/>
    <property type="project" value="UniProtKB-UniRule"/>
</dbReference>
<feature type="active site" description="Tele-AMP-histidine intermediate" evidence="5">
    <location>
        <position position="313"/>
    </location>
</feature>
<dbReference type="AlphaFoldDB" id="A0A5C6EW62"/>
<reference evidence="9 10" key="1">
    <citation type="submission" date="2019-02" db="EMBL/GenBank/DDBJ databases">
        <title>Deep-cultivation of Planctomycetes and their phenomic and genomic characterization uncovers novel biology.</title>
        <authorList>
            <person name="Wiegand S."/>
            <person name="Jogler M."/>
            <person name="Boedeker C."/>
            <person name="Pinto D."/>
            <person name="Vollmers J."/>
            <person name="Rivas-Marin E."/>
            <person name="Kohn T."/>
            <person name="Peeters S.H."/>
            <person name="Heuer A."/>
            <person name="Rast P."/>
            <person name="Oberbeckmann S."/>
            <person name="Bunk B."/>
            <person name="Jeske O."/>
            <person name="Meyerdierks A."/>
            <person name="Storesund J.E."/>
            <person name="Kallscheuer N."/>
            <person name="Luecker S."/>
            <person name="Lage O.M."/>
            <person name="Pohl T."/>
            <person name="Merkel B.J."/>
            <person name="Hornburger P."/>
            <person name="Mueller R.-W."/>
            <person name="Bruemmer F."/>
            <person name="Labrenz M."/>
            <person name="Spormann A.M."/>
            <person name="Op Den Camp H."/>
            <person name="Overmann J."/>
            <person name="Amann R."/>
            <person name="Jetten M.S.M."/>
            <person name="Mascher T."/>
            <person name="Medema M.H."/>
            <person name="Devos D.P."/>
            <person name="Kaster A.-K."/>
            <person name="Ovreas L."/>
            <person name="Rohde M."/>
            <person name="Galperin M.Y."/>
            <person name="Jogler C."/>
        </authorList>
    </citation>
    <scope>NUCLEOTIDE SEQUENCE [LARGE SCALE GENOMIC DNA]</scope>
    <source>
        <strain evidence="9 10">Poly59</strain>
    </source>
</reference>
<dbReference type="NCBIfam" id="NF003246">
    <property type="entry name" value="PRK04204.1-2"/>
    <property type="match status" value="1"/>
</dbReference>
<keyword evidence="10" id="KW-1185">Reference proteome</keyword>
<dbReference type="Proteomes" id="UP000317977">
    <property type="component" value="Unassembled WGS sequence"/>
</dbReference>
<sequence>MVMIEIDGSEGEGGGQIIRSSLALAAVTGKPVRLQNIRAGRSKPGLLRQHLTGVKAIAEIAGGEMIGADLGSRELTFTPGTVRGGEYRYQVGSAGSAVLVAQTVLPALMMSDASSTVTVGGGTHASWAPPFDFFERCFLPLVSQMGANVTASISAHGFYPAGGGEITVGVNPSSGLRGIELVERLGEMRPRVIALVSKVPTSVGDRECDVIRRKADWNVDVCEVIEVAKSGGPGNAVMIECQFDNVTELFVGFGKIGVRAEPIARSTLREARKYLVSDVPVGPYLADQLLMPMGLAASQGRASRFRTTTLTQHSLTHIAILKRFLNIRIDTTSKDDGSVEVIVC</sequence>
<dbReference type="PIRSF" id="PIRSF005378">
    <property type="entry name" value="RNA3'_term_phos_cycl_euk"/>
    <property type="match status" value="1"/>
</dbReference>
<keyword evidence="5" id="KW-0963">Cytoplasm</keyword>
<protein>
    <recommendedName>
        <fullName evidence="5 6">RNA 3'-terminal phosphate cyclase</fullName>
        <shortName evidence="5">RNA cyclase</shortName>
        <shortName evidence="5">RNA-3'-phosphate cyclase</shortName>
        <ecNumber evidence="5 6">6.5.1.4</ecNumber>
    </recommendedName>
</protein>
<keyword evidence="5" id="KW-0067">ATP-binding</keyword>
<dbReference type="GO" id="GO:0005737">
    <property type="term" value="C:cytoplasm"/>
    <property type="evidence" value="ECO:0007669"/>
    <property type="project" value="UniProtKB-SubCell"/>
</dbReference>
<feature type="binding site" evidence="5">
    <location>
        <position position="102"/>
    </location>
    <ligand>
        <name>ATP</name>
        <dbReference type="ChEBI" id="CHEBI:30616"/>
    </ligand>
</feature>
<dbReference type="PROSITE" id="PS01287">
    <property type="entry name" value="RTC"/>
    <property type="match status" value="1"/>
</dbReference>
<dbReference type="EMBL" id="SJPX01000003">
    <property type="protein sequence ID" value="TWU51916.1"/>
    <property type="molecule type" value="Genomic_DNA"/>
</dbReference>